<dbReference type="Gene3D" id="1.10.3210.10">
    <property type="entry name" value="Hypothetical protein af1432"/>
    <property type="match status" value="1"/>
</dbReference>
<dbReference type="Pfam" id="PF00072">
    <property type="entry name" value="Response_reg"/>
    <property type="match status" value="1"/>
</dbReference>
<dbReference type="InterPro" id="IPR003607">
    <property type="entry name" value="HD/PDEase_dom"/>
</dbReference>
<feature type="domain" description="Response regulatory" evidence="2">
    <location>
        <begin position="7"/>
        <end position="123"/>
    </location>
</feature>
<dbReference type="CDD" id="cd00077">
    <property type="entry name" value="HDc"/>
    <property type="match status" value="1"/>
</dbReference>
<keyword evidence="5" id="KW-1185">Reference proteome</keyword>
<dbReference type="InterPro" id="IPR011006">
    <property type="entry name" value="CheY-like_superfamily"/>
</dbReference>
<gene>
    <name evidence="4" type="ORF">GEAMG1_1383</name>
</gene>
<evidence type="ECO:0000256" key="1">
    <source>
        <dbReference type="PROSITE-ProRule" id="PRU00169"/>
    </source>
</evidence>
<dbReference type="CDD" id="cd17551">
    <property type="entry name" value="REC_RpfG-like"/>
    <property type="match status" value="1"/>
</dbReference>
<dbReference type="SUPFAM" id="SSF109604">
    <property type="entry name" value="HD-domain/PDEase-like"/>
    <property type="match status" value="1"/>
</dbReference>
<dbReference type="SUPFAM" id="SSF52172">
    <property type="entry name" value="CheY-like"/>
    <property type="match status" value="1"/>
</dbReference>
<feature type="domain" description="HD-GYP" evidence="3">
    <location>
        <begin position="150"/>
        <end position="347"/>
    </location>
</feature>
<protein>
    <submittedName>
        <fullName evidence="4">Two-component system response regulator</fullName>
    </submittedName>
</protein>
<evidence type="ECO:0000259" key="2">
    <source>
        <dbReference type="PROSITE" id="PS50110"/>
    </source>
</evidence>
<keyword evidence="1" id="KW-0597">Phosphoprotein</keyword>
<dbReference type="Pfam" id="PF13487">
    <property type="entry name" value="HD_5"/>
    <property type="match status" value="1"/>
</dbReference>
<dbReference type="SMART" id="SM00471">
    <property type="entry name" value="HDc"/>
    <property type="match status" value="1"/>
</dbReference>
<dbReference type="RefSeq" id="WP_305732049.1">
    <property type="nucleotide sequence ID" value="NZ_OW150024.1"/>
</dbReference>
<dbReference type="EMBL" id="OW150024">
    <property type="protein sequence ID" value="CAH2031213.1"/>
    <property type="molecule type" value="Genomic_DNA"/>
</dbReference>
<proteinExistence type="predicted"/>
<dbReference type="SMART" id="SM00448">
    <property type="entry name" value="REC"/>
    <property type="match status" value="1"/>
</dbReference>
<dbReference type="PROSITE" id="PS51832">
    <property type="entry name" value="HD_GYP"/>
    <property type="match status" value="1"/>
</dbReference>
<dbReference type="PROSITE" id="PS50110">
    <property type="entry name" value="RESPONSE_REGULATORY"/>
    <property type="match status" value="1"/>
</dbReference>
<dbReference type="PANTHER" id="PTHR45228">
    <property type="entry name" value="CYCLIC DI-GMP PHOSPHODIESTERASE TM_0186-RELATED"/>
    <property type="match status" value="1"/>
</dbReference>
<dbReference type="Proteomes" id="UP001295463">
    <property type="component" value="Chromosome"/>
</dbReference>
<evidence type="ECO:0000313" key="5">
    <source>
        <dbReference type="Proteomes" id="UP001295463"/>
    </source>
</evidence>
<dbReference type="Gene3D" id="3.40.50.2300">
    <property type="match status" value="1"/>
</dbReference>
<sequence>MNSRPARILCVDDERLNIQLYRAILEGVGYTVLSAEDGPKALAVLDHTDTDLIILDLMMPGMNGIEVLEQLRRKPRTATTPIVIATAMTDRAMKLKALEQGANDFLSKPLDRPELLLRVRNLLKVKEHQDLITTFNQRLQEEVNRKTLEVRESYIDTVHRLVMAAEYKDEDTSIHISRIACYARHIAEILGLPVKQCEMIFYAAPMHDVGKIGIPDAILGKQGPLTPEEFDVMKQHPAIGARILSGSSSPILKTAEIIAHCHHERWDGSGYPRGLAGEDIPIEGRIVSLVDVYDALRMRRPYKEPFTHQRTVDIITQGDGRTMPSHFDPAVLEAFREITPLFEKIYSSSCIRQDREAENCSIDFCRLSGELPQ</sequence>
<feature type="modified residue" description="4-aspartylphosphate" evidence="1">
    <location>
        <position position="56"/>
    </location>
</feature>
<reference evidence="4 5" key="1">
    <citation type="submission" date="2022-03" db="EMBL/GenBank/DDBJ databases">
        <authorList>
            <person name="Koch H."/>
        </authorList>
    </citation>
    <scope>NUCLEOTIDE SEQUENCE [LARGE SCALE GENOMIC DNA]</scope>
    <source>
        <strain evidence="4 5">G1</strain>
    </source>
</reference>
<dbReference type="InterPro" id="IPR037522">
    <property type="entry name" value="HD_GYP_dom"/>
</dbReference>
<accession>A0ABN8HEB8</accession>
<organism evidence="4 5">
    <name type="scientific">Trichlorobacter ammonificans</name>
    <dbReference type="NCBI Taxonomy" id="2916410"/>
    <lineage>
        <taxon>Bacteria</taxon>
        <taxon>Pseudomonadati</taxon>
        <taxon>Thermodesulfobacteriota</taxon>
        <taxon>Desulfuromonadia</taxon>
        <taxon>Geobacterales</taxon>
        <taxon>Geobacteraceae</taxon>
        <taxon>Trichlorobacter</taxon>
    </lineage>
</organism>
<evidence type="ECO:0000313" key="4">
    <source>
        <dbReference type="EMBL" id="CAH2031213.1"/>
    </source>
</evidence>
<name>A0ABN8HEB8_9BACT</name>
<dbReference type="InterPro" id="IPR052020">
    <property type="entry name" value="Cyclic_di-GMP/3'3'-cGAMP_PDE"/>
</dbReference>
<evidence type="ECO:0000259" key="3">
    <source>
        <dbReference type="PROSITE" id="PS51832"/>
    </source>
</evidence>
<dbReference type="PANTHER" id="PTHR45228:SF1">
    <property type="entry name" value="CYCLIC DI-GMP PHOSPHODIESTERASE TM_0186"/>
    <property type="match status" value="1"/>
</dbReference>
<dbReference type="InterPro" id="IPR001789">
    <property type="entry name" value="Sig_transdc_resp-reg_receiver"/>
</dbReference>